<keyword evidence="3" id="KW-1185">Reference proteome</keyword>
<sequence>MAEWNCRSCKERRRLGPNRRASPWPPPAAREIPSWQRPRSSEGDAVVDGLEEAVFMGGAAHLVDDGGVPIGIGAREVDDRRGRVPGFRVGFEVR</sequence>
<accession>A0AA88ADU2</accession>
<organism evidence="2 3">
    <name type="scientific">Ficus carica</name>
    <name type="common">Common fig</name>
    <dbReference type="NCBI Taxonomy" id="3494"/>
    <lineage>
        <taxon>Eukaryota</taxon>
        <taxon>Viridiplantae</taxon>
        <taxon>Streptophyta</taxon>
        <taxon>Embryophyta</taxon>
        <taxon>Tracheophyta</taxon>
        <taxon>Spermatophyta</taxon>
        <taxon>Magnoliopsida</taxon>
        <taxon>eudicotyledons</taxon>
        <taxon>Gunneridae</taxon>
        <taxon>Pentapetalae</taxon>
        <taxon>rosids</taxon>
        <taxon>fabids</taxon>
        <taxon>Rosales</taxon>
        <taxon>Moraceae</taxon>
        <taxon>Ficeae</taxon>
        <taxon>Ficus</taxon>
    </lineage>
</organism>
<dbReference type="EMBL" id="BTGU01000008">
    <property type="protein sequence ID" value="GMN38466.1"/>
    <property type="molecule type" value="Genomic_DNA"/>
</dbReference>
<dbReference type="AlphaFoldDB" id="A0AA88ADU2"/>
<reference evidence="2" key="1">
    <citation type="submission" date="2023-07" db="EMBL/GenBank/DDBJ databases">
        <title>draft genome sequence of fig (Ficus carica).</title>
        <authorList>
            <person name="Takahashi T."/>
            <person name="Nishimura K."/>
        </authorList>
    </citation>
    <scope>NUCLEOTIDE SEQUENCE</scope>
</reference>
<comment type="caution">
    <text evidence="2">The sequence shown here is derived from an EMBL/GenBank/DDBJ whole genome shotgun (WGS) entry which is preliminary data.</text>
</comment>
<evidence type="ECO:0000313" key="2">
    <source>
        <dbReference type="EMBL" id="GMN38466.1"/>
    </source>
</evidence>
<dbReference type="Gramene" id="FCD_00025820-RA">
    <property type="protein sequence ID" value="FCD_00025820-RA:cds"/>
    <property type="gene ID" value="FCD_00025820"/>
</dbReference>
<name>A0AA88ADU2_FICCA</name>
<evidence type="ECO:0000256" key="1">
    <source>
        <dbReference type="SAM" id="MobiDB-lite"/>
    </source>
</evidence>
<dbReference type="Proteomes" id="UP001187192">
    <property type="component" value="Unassembled WGS sequence"/>
</dbReference>
<gene>
    <name evidence="2" type="ORF">TIFTF001_007691</name>
</gene>
<evidence type="ECO:0000313" key="3">
    <source>
        <dbReference type="Proteomes" id="UP001187192"/>
    </source>
</evidence>
<proteinExistence type="predicted"/>
<protein>
    <submittedName>
        <fullName evidence="2">Uncharacterized protein</fullName>
    </submittedName>
</protein>
<feature type="region of interest" description="Disordered" evidence="1">
    <location>
        <begin position="15"/>
        <end position="44"/>
    </location>
</feature>